<keyword evidence="2" id="KW-1185">Reference proteome</keyword>
<organism evidence="1 2">
    <name type="scientific">Moniliophthora roreri (strain MCA 2997)</name>
    <name type="common">Cocoa frosty pod rot fungus</name>
    <name type="synonym">Crinipellis roreri</name>
    <dbReference type="NCBI Taxonomy" id="1381753"/>
    <lineage>
        <taxon>Eukaryota</taxon>
        <taxon>Fungi</taxon>
        <taxon>Dikarya</taxon>
        <taxon>Basidiomycota</taxon>
        <taxon>Agaricomycotina</taxon>
        <taxon>Agaricomycetes</taxon>
        <taxon>Agaricomycetidae</taxon>
        <taxon>Agaricales</taxon>
        <taxon>Marasmiineae</taxon>
        <taxon>Marasmiaceae</taxon>
        <taxon>Moniliophthora</taxon>
    </lineage>
</organism>
<comment type="caution">
    <text evidence="1">The sequence shown here is derived from an EMBL/GenBank/DDBJ whole genome shotgun (WGS) entry which is preliminary data.</text>
</comment>
<sequence>MVLWLPAVYASDWNTSEQSYWQRQVISRIIQYLDDLTHSDTGVEKLLRHLPTLMSSTIPVTVGLSPAPIPREKDVALDTDSPCKMVPLLPDLLYIQRFLPVPACVLLGPCTIEDWNKVMFYPYKSPHLLLLPDRLYRPYAPLTSSPFVNHSSL</sequence>
<dbReference type="AlphaFoldDB" id="V2WT60"/>
<gene>
    <name evidence="1" type="ORF">Moror_15623</name>
</gene>
<dbReference type="KEGG" id="mrr:Moror_15623"/>
<proteinExistence type="predicted"/>
<accession>V2WT60</accession>
<dbReference type="EMBL" id="AWSO01001552">
    <property type="protein sequence ID" value="ESK83395.1"/>
    <property type="molecule type" value="Genomic_DNA"/>
</dbReference>
<dbReference type="Proteomes" id="UP000017559">
    <property type="component" value="Unassembled WGS sequence"/>
</dbReference>
<reference evidence="1 2" key="1">
    <citation type="journal article" date="2014" name="BMC Genomics">
        <title>Genome and secretome analysis of the hemibiotrophic fungal pathogen, Moniliophthora roreri, which causes frosty pod rot disease of cacao: mechanisms of the biotrophic and necrotrophic phases.</title>
        <authorList>
            <person name="Meinhardt L.W."/>
            <person name="Costa G.G.L."/>
            <person name="Thomazella D.P.T."/>
            <person name="Teixeira P.J.P.L."/>
            <person name="Carazzolle M.F."/>
            <person name="Schuster S.C."/>
            <person name="Carlson J.E."/>
            <person name="Guiltinan M.J."/>
            <person name="Mieczkowski P."/>
            <person name="Farmer A."/>
            <person name="Ramaraj T."/>
            <person name="Crozier J."/>
            <person name="Davis R.E."/>
            <person name="Shao J."/>
            <person name="Melnick R.L."/>
            <person name="Pereira G.A.G."/>
            <person name="Bailey B.A."/>
        </authorList>
    </citation>
    <scope>NUCLEOTIDE SEQUENCE [LARGE SCALE GENOMIC DNA]</scope>
    <source>
        <strain evidence="1 2">MCA 2997</strain>
    </source>
</reference>
<evidence type="ECO:0000313" key="2">
    <source>
        <dbReference type="Proteomes" id="UP000017559"/>
    </source>
</evidence>
<protein>
    <submittedName>
        <fullName evidence="1">Uncharacterized protein</fullName>
    </submittedName>
</protein>
<name>V2WT60_MONRO</name>
<dbReference type="HOGENOM" id="CLU_1713756_0_0_1"/>
<evidence type="ECO:0000313" key="1">
    <source>
        <dbReference type="EMBL" id="ESK83395.1"/>
    </source>
</evidence>